<feature type="domain" description="C2H2-type" evidence="1">
    <location>
        <begin position="7"/>
        <end position="35"/>
    </location>
</feature>
<evidence type="ECO:0000259" key="1">
    <source>
        <dbReference type="PROSITE" id="PS50157"/>
    </source>
</evidence>
<dbReference type="RefSeq" id="WP_382210111.1">
    <property type="nucleotide sequence ID" value="NZ_JBHSZH010000005.1"/>
</dbReference>
<organism evidence="2 3">
    <name type="scientific">Halorussus caseinilyticus</name>
    <dbReference type="NCBI Taxonomy" id="3034025"/>
    <lineage>
        <taxon>Archaea</taxon>
        <taxon>Methanobacteriati</taxon>
        <taxon>Methanobacteriota</taxon>
        <taxon>Stenosarchaea group</taxon>
        <taxon>Halobacteria</taxon>
        <taxon>Halobacteriales</taxon>
        <taxon>Haladaptataceae</taxon>
        <taxon>Halorussus</taxon>
    </lineage>
</organism>
<reference evidence="2 3" key="1">
    <citation type="journal article" date="2019" name="Int. J. Syst. Evol. Microbiol.">
        <title>The Global Catalogue of Microorganisms (GCM) 10K type strain sequencing project: providing services to taxonomists for standard genome sequencing and annotation.</title>
        <authorList>
            <consortium name="The Broad Institute Genomics Platform"/>
            <consortium name="The Broad Institute Genome Sequencing Center for Infectious Disease"/>
            <person name="Wu L."/>
            <person name="Ma J."/>
        </authorList>
    </citation>
    <scope>NUCLEOTIDE SEQUENCE [LARGE SCALE GENOMIC DNA]</scope>
    <source>
        <strain evidence="2 3">DT72</strain>
    </source>
</reference>
<comment type="caution">
    <text evidence="2">The sequence shown here is derived from an EMBL/GenBank/DDBJ whole genome shotgun (WGS) entry which is preliminary data.</text>
</comment>
<proteinExistence type="predicted"/>
<name>A0ABD5WQL7_9EURY</name>
<dbReference type="AlphaFoldDB" id="A0ABD5WQL7"/>
<gene>
    <name evidence="2" type="ORF">ACFQJ6_17670</name>
</gene>
<dbReference type="Gene3D" id="3.30.160.60">
    <property type="entry name" value="Classic Zinc Finger"/>
    <property type="match status" value="1"/>
</dbReference>
<dbReference type="EMBL" id="JBHSZH010000005">
    <property type="protein sequence ID" value="MFC7081655.1"/>
    <property type="molecule type" value="Genomic_DNA"/>
</dbReference>
<dbReference type="PROSITE" id="PS50157">
    <property type="entry name" value="ZINC_FINGER_C2H2_2"/>
    <property type="match status" value="1"/>
</dbReference>
<dbReference type="Proteomes" id="UP001596407">
    <property type="component" value="Unassembled WGS sequence"/>
</dbReference>
<keyword evidence="3" id="KW-1185">Reference proteome</keyword>
<protein>
    <recommendedName>
        <fullName evidence="1">C2H2-type domain-containing protein</fullName>
    </recommendedName>
</protein>
<accession>A0ABD5WQL7</accession>
<dbReference type="InterPro" id="IPR013087">
    <property type="entry name" value="Znf_C2H2_type"/>
</dbReference>
<sequence length="75" mass="8966">MPHKKHHRCNRCGKDFETGRELEEHVERRHPKEDLHWWVVAEDPRDLPFRSPGVTKRSLASVRPSKSSFHRFIVV</sequence>
<evidence type="ECO:0000313" key="2">
    <source>
        <dbReference type="EMBL" id="MFC7081655.1"/>
    </source>
</evidence>
<evidence type="ECO:0000313" key="3">
    <source>
        <dbReference type="Proteomes" id="UP001596407"/>
    </source>
</evidence>
<dbReference type="PROSITE" id="PS00028">
    <property type="entry name" value="ZINC_FINGER_C2H2_1"/>
    <property type="match status" value="1"/>
</dbReference>